<dbReference type="Pfam" id="PF21821">
    <property type="entry name" value="Dit_like"/>
    <property type="match status" value="1"/>
</dbReference>
<dbReference type="Proteomes" id="UP000839922">
    <property type="component" value="Unassembled WGS sequence"/>
</dbReference>
<dbReference type="InterPro" id="IPR048494">
    <property type="entry name" value="Dit-like_N"/>
</dbReference>
<dbReference type="EMBL" id="AAGDOF010000070">
    <property type="protein sequence ID" value="EBM7377273.1"/>
    <property type="molecule type" value="Genomic_DNA"/>
</dbReference>
<comment type="caution">
    <text evidence="4">The sequence shown here is derived from an EMBL/GenBank/DDBJ whole genome shotgun (WGS) entry which is preliminary data.</text>
</comment>
<evidence type="ECO:0000259" key="2">
    <source>
        <dbReference type="Pfam" id="PF21821"/>
    </source>
</evidence>
<feature type="compositionally biased region" description="Polar residues" evidence="1">
    <location>
        <begin position="188"/>
        <end position="199"/>
    </location>
</feature>
<protein>
    <recommendedName>
        <fullName evidence="2">Dit-like phage tail protein N-terminal domain-containing protein</fullName>
    </recommendedName>
</protein>
<accession>A0A1S1A1D9</accession>
<evidence type="ECO:0000256" key="1">
    <source>
        <dbReference type="SAM" id="MobiDB-lite"/>
    </source>
</evidence>
<dbReference type="EMBL" id="MJEL01000020">
    <property type="protein sequence ID" value="OEH96932.1"/>
    <property type="molecule type" value="Genomic_DNA"/>
</dbReference>
<feature type="domain" description="Dit-like phage tail protein N-terminal" evidence="2">
    <location>
        <begin position="64"/>
        <end position="183"/>
    </location>
</feature>
<organism evidence="4">
    <name type="scientific">Salmonella enterica</name>
    <name type="common">Salmonella choleraesuis</name>
    <dbReference type="NCBI Taxonomy" id="28901"/>
    <lineage>
        <taxon>Bacteria</taxon>
        <taxon>Pseudomonadati</taxon>
        <taxon>Pseudomonadota</taxon>
        <taxon>Gammaproteobacteria</taxon>
        <taxon>Enterobacterales</taxon>
        <taxon>Enterobacteriaceae</taxon>
        <taxon>Salmonella</taxon>
    </lineage>
</organism>
<sequence length="236" mass="25144">MNFSLDNLSLNNFSLNESNVLSAVRGGGVLGLINSVLAPSFGIYYAWNDPAGVHQKGGKPFSPDSFVVVEVGAEASVSTAPVEQGAYTTFNKIQRPPELHVTFTVEGGTAFSGAVPNLTNFSTTSRSNVLETLEMMRTTAGLYDIETPDKTWTSYDLVKYDYRTRSNNGPTLLTVSAVFQAVMNTGEVSVGSTDNQSPTDNDKAKGAASVKTQPVTASVTQPSDADRRSVTNRGIT</sequence>
<evidence type="ECO:0000313" key="3">
    <source>
        <dbReference type="EMBL" id="EBM7377273.1"/>
    </source>
</evidence>
<name>A0A1S1A1D9_SALER</name>
<feature type="compositionally biased region" description="Polar residues" evidence="1">
    <location>
        <begin position="210"/>
        <end position="223"/>
    </location>
</feature>
<dbReference type="AlphaFoldDB" id="A0A1S1A1D9"/>
<proteinExistence type="predicted"/>
<reference evidence="4" key="1">
    <citation type="submission" date="2016-09" db="EMBL/GenBank/DDBJ databases">
        <title>Whole Genome Sequencing of Salmonella enterica subsp. enterica serovar Nottingham.</title>
        <authorList>
            <person name="Zheng J."/>
            <person name="Wang H."/>
        </authorList>
    </citation>
    <scope>NUCLEOTIDE SEQUENCE [LARGE SCALE GENOMIC DNA]</scope>
    <source>
        <strain evidence="4">CFSAN055411</strain>
    </source>
</reference>
<gene>
    <name evidence="4" type="ORF">BH006_23720</name>
    <name evidence="3" type="ORF">D3346_22665</name>
</gene>
<reference evidence="3" key="2">
    <citation type="submission" date="2018-09" db="EMBL/GenBank/DDBJ databases">
        <authorList>
            <consortium name="PulseNet: The National Subtyping Network for Foodborne Disease Surveillance"/>
            <person name="Tarr C.L."/>
            <person name="Trees E."/>
            <person name="Katz L.S."/>
            <person name="Carleton-Romer H.A."/>
            <person name="Stroika S."/>
            <person name="Kucerova Z."/>
            <person name="Roache K.F."/>
            <person name="Sabol A.L."/>
            <person name="Besser J."/>
            <person name="Gerner-Smidt P."/>
        </authorList>
    </citation>
    <scope>NUCLEOTIDE SEQUENCE [LARGE SCALE GENOMIC DNA]</scope>
    <source>
        <strain evidence="3">PNUSAS052182</strain>
    </source>
</reference>
<dbReference type="Proteomes" id="UP000852880">
    <property type="component" value="Unassembled WGS sequence"/>
</dbReference>
<feature type="region of interest" description="Disordered" evidence="1">
    <location>
        <begin position="188"/>
        <end position="236"/>
    </location>
</feature>
<dbReference type="RefSeq" id="WP_001011706.1">
    <property type="nucleotide sequence ID" value="NZ_CAIZBB010000001.1"/>
</dbReference>
<evidence type="ECO:0000313" key="4">
    <source>
        <dbReference type="EMBL" id="OEH96932.1"/>
    </source>
</evidence>